<dbReference type="PRINTS" id="PR00147">
    <property type="entry name" value="DNAPHOTLYASE"/>
</dbReference>
<dbReference type="InterPro" id="IPR002081">
    <property type="entry name" value="Cryptochrome/DNA_photolyase_1"/>
</dbReference>
<dbReference type="RefSeq" id="WP_394383955.1">
    <property type="nucleotide sequence ID" value="NZ_JBIGIB010000002.1"/>
</dbReference>
<organism evidence="6 7">
    <name type="scientific">Pelomonas baiyunensis</name>
    <dbReference type="NCBI Taxonomy" id="3299026"/>
    <lineage>
        <taxon>Bacteria</taxon>
        <taxon>Pseudomonadati</taxon>
        <taxon>Pseudomonadota</taxon>
        <taxon>Betaproteobacteria</taxon>
        <taxon>Burkholderiales</taxon>
        <taxon>Sphaerotilaceae</taxon>
        <taxon>Roseateles</taxon>
    </lineage>
</organism>
<dbReference type="Proteomes" id="UP001606303">
    <property type="component" value="Unassembled WGS sequence"/>
</dbReference>
<comment type="cofactor">
    <cofactor evidence="1">
        <name>FAD</name>
        <dbReference type="ChEBI" id="CHEBI:57692"/>
    </cofactor>
</comment>
<dbReference type="EMBL" id="JBIGIB010000002">
    <property type="protein sequence ID" value="MFG6466902.1"/>
    <property type="molecule type" value="Genomic_DNA"/>
</dbReference>
<protein>
    <submittedName>
        <fullName evidence="6">FAD-binding domain-containing protein</fullName>
    </submittedName>
</protein>
<keyword evidence="3 4" id="KW-0274">FAD</keyword>
<evidence type="ECO:0000256" key="2">
    <source>
        <dbReference type="ARBA" id="ARBA00022630"/>
    </source>
</evidence>
<evidence type="ECO:0000313" key="6">
    <source>
        <dbReference type="EMBL" id="MFG6466902.1"/>
    </source>
</evidence>
<feature type="domain" description="Cryptochrome/DNA photolyase FAD-binding" evidence="5">
    <location>
        <begin position="68"/>
        <end position="195"/>
    </location>
</feature>
<reference evidence="6 7" key="1">
    <citation type="submission" date="2024-08" db="EMBL/GenBank/DDBJ databases">
        <authorList>
            <person name="Lu H."/>
        </authorList>
    </citation>
    <scope>NUCLEOTIDE SEQUENCE [LARGE SCALE GENOMIC DNA]</scope>
    <source>
        <strain evidence="6 7">BYS87W</strain>
    </source>
</reference>
<sequence length="399" mass="43498">MTSLAPLPTLEAAEAALRAVNPEAYARTRNHLTGAVTGLSPYLTHGLLTVPQCMAALGLPPQHKLAYEFGWREFFRHVWAHRGDAIFDSLHDGPLPEQAYCRDVPADICTAATGVPVVDEAVRTLYRTGLLHNHARMWLASYVVHGRKVHWRAGADWLYSHLLDGDLASNHLSWQWVAATGSHKPYVFDAANVARFAPPPWHSEGSAVDLSYDAWDTLARTPRALPAGDDRAAASAVPEPVCTPSPAIGGPVQAGLPDPAAFGRDARPIWLAHPWALGPAPADTQTLAVVLREAHQARPWSEPRWHWVTERMTELGGTVWVCDAAALAAWVDAVTTAGQRPERVQAVAEPHITRWLPPGIALHPAPRHFPEVAPVCASFSAWWRRASGEALPRRPHGGD</sequence>
<name>A0ABW7GY48_9BURK</name>
<accession>A0ABW7GY48</accession>
<evidence type="ECO:0000256" key="1">
    <source>
        <dbReference type="ARBA" id="ARBA00001974"/>
    </source>
</evidence>
<comment type="similarity">
    <text evidence="4">Belongs to the DNA photolyase family.</text>
</comment>
<evidence type="ECO:0000259" key="5">
    <source>
        <dbReference type="Pfam" id="PF03441"/>
    </source>
</evidence>
<evidence type="ECO:0000256" key="3">
    <source>
        <dbReference type="ARBA" id="ARBA00022827"/>
    </source>
</evidence>
<dbReference type="PANTHER" id="PTHR11455">
    <property type="entry name" value="CRYPTOCHROME"/>
    <property type="match status" value="1"/>
</dbReference>
<dbReference type="PANTHER" id="PTHR11455:SF18">
    <property type="entry name" value="SI:CH1073-390K14.1"/>
    <property type="match status" value="1"/>
</dbReference>
<keyword evidence="2 4" id="KW-0285">Flavoprotein</keyword>
<proteinExistence type="inferred from homology"/>
<comment type="caution">
    <text evidence="6">The sequence shown here is derived from an EMBL/GenBank/DDBJ whole genome shotgun (WGS) entry which is preliminary data.</text>
</comment>
<dbReference type="Gene3D" id="1.10.579.10">
    <property type="entry name" value="DNA Cyclobutane Dipyrimidine Photolyase, subunit A, domain 3"/>
    <property type="match status" value="1"/>
</dbReference>
<evidence type="ECO:0000256" key="4">
    <source>
        <dbReference type="RuleBase" id="RU004182"/>
    </source>
</evidence>
<dbReference type="InterPro" id="IPR036134">
    <property type="entry name" value="Crypto/Photolyase_FAD-like_sf"/>
</dbReference>
<keyword evidence="7" id="KW-1185">Reference proteome</keyword>
<dbReference type="InterPro" id="IPR005101">
    <property type="entry name" value="Cryptochr/Photolyase_FAD-bd"/>
</dbReference>
<dbReference type="SUPFAM" id="SSF48173">
    <property type="entry name" value="Cryptochrome/photolyase FAD-binding domain"/>
    <property type="match status" value="1"/>
</dbReference>
<dbReference type="Gene3D" id="1.25.40.80">
    <property type="match status" value="1"/>
</dbReference>
<gene>
    <name evidence="6" type="ORF">ACG01O_09820</name>
</gene>
<evidence type="ECO:0000313" key="7">
    <source>
        <dbReference type="Proteomes" id="UP001606303"/>
    </source>
</evidence>
<keyword evidence="4" id="KW-0157">Chromophore</keyword>
<dbReference type="Pfam" id="PF03441">
    <property type="entry name" value="FAD_binding_7"/>
    <property type="match status" value="1"/>
</dbReference>